<sequence length="370" mass="40671">MQVPFLDLQTPHRELWPEIRDEFEKAFHSAAFIGGPQVSAFEEEFAQFCQAAACASVNSGTDALRLALLALGIGSGDEVICPAHTFIATSEAISQTGAKPVFVDIDPHTYTITADHIREKLTSRTRAVIPVHLYGQCADMDPILELAGKHNLLVVEDACQAHGATYKGRPAGTMGHAGAFSFYPGKNLGACGEAGAVVSNDSGIIRKVKMLRDHGQSQKYYHDVEGYNARMDALQAIILRAKLKRLSQWNAARQKCAAYYHKRLSTNQAIQLPSVAPYNTHVFHLYVILVDSRDEVQRKLQERGVGTGLHYPLPLHLQKAYAHMGLSKGSLPVTERVAARLLSLPMFPNLTQEQQDYVCDQLLDIVGPSK</sequence>
<comment type="similarity">
    <text evidence="2 5">Belongs to the DegT/DnrJ/EryC1 family.</text>
</comment>
<dbReference type="CDD" id="cd00616">
    <property type="entry name" value="AHBA_syn"/>
    <property type="match status" value="1"/>
</dbReference>
<accession>A0A2Z4Y3M3</accession>
<dbReference type="Pfam" id="PF01041">
    <property type="entry name" value="DegT_DnrJ_EryC1"/>
    <property type="match status" value="1"/>
</dbReference>
<dbReference type="InterPro" id="IPR015424">
    <property type="entry name" value="PyrdxlP-dep_Trfase"/>
</dbReference>
<dbReference type="Gene3D" id="3.40.640.10">
    <property type="entry name" value="Type I PLP-dependent aspartate aminotransferase-like (Major domain)"/>
    <property type="match status" value="1"/>
</dbReference>
<keyword evidence="1 4" id="KW-0663">Pyridoxal phosphate</keyword>
<dbReference type="SUPFAM" id="SSF53383">
    <property type="entry name" value="PLP-dependent transferases"/>
    <property type="match status" value="1"/>
</dbReference>
<evidence type="ECO:0000256" key="1">
    <source>
        <dbReference type="ARBA" id="ARBA00022898"/>
    </source>
</evidence>
<dbReference type="PIRSF" id="PIRSF000390">
    <property type="entry name" value="PLP_StrS"/>
    <property type="match status" value="1"/>
</dbReference>
<keyword evidence="6" id="KW-0032">Aminotransferase</keyword>
<proteinExistence type="inferred from homology"/>
<keyword evidence="6" id="KW-0808">Transferase</keyword>
<feature type="active site" description="Proton acceptor" evidence="3">
    <location>
        <position position="186"/>
    </location>
</feature>
<dbReference type="PANTHER" id="PTHR30244:SF36">
    <property type="entry name" value="3-OXO-GLUCOSE-6-PHOSPHATE:GLUTAMATE AMINOTRANSFERASE"/>
    <property type="match status" value="1"/>
</dbReference>
<dbReference type="EMBL" id="CP030759">
    <property type="protein sequence ID" value="AXA35332.1"/>
    <property type="molecule type" value="Genomic_DNA"/>
</dbReference>
<reference evidence="6 7" key="1">
    <citation type="submission" date="2018-05" db="EMBL/GenBank/DDBJ databases">
        <title>A metagenomic window into the 2 km-deep terrestrial subsurface aquifer revealed taxonomically and functionally diverse microbial community comprising novel uncultured bacterial lineages.</title>
        <authorList>
            <person name="Kadnikov V.V."/>
            <person name="Mardanov A.V."/>
            <person name="Beletsky A.V."/>
            <person name="Banks D."/>
            <person name="Pimenov N.V."/>
            <person name="Frank Y.A."/>
            <person name="Karnachuk O.V."/>
            <person name="Ravin N.V."/>
        </authorList>
    </citation>
    <scope>NUCLEOTIDE SEQUENCE [LARGE SCALE GENOMIC DNA]</scope>
    <source>
        <strain evidence="6">BY</strain>
    </source>
</reference>
<name>A0A2Z4Y3M3_SUMC1</name>
<evidence type="ECO:0000256" key="5">
    <source>
        <dbReference type="RuleBase" id="RU004508"/>
    </source>
</evidence>
<evidence type="ECO:0000256" key="3">
    <source>
        <dbReference type="PIRSR" id="PIRSR000390-1"/>
    </source>
</evidence>
<dbReference type="InterPro" id="IPR015422">
    <property type="entry name" value="PyrdxlP-dep_Trfase_small"/>
</dbReference>
<organism evidence="6 7">
    <name type="scientific">Sumerlaea chitinivorans</name>
    <dbReference type="NCBI Taxonomy" id="2250252"/>
    <lineage>
        <taxon>Bacteria</taxon>
        <taxon>Candidatus Sumerlaeota</taxon>
        <taxon>Candidatus Sumerlaeia</taxon>
        <taxon>Candidatus Sumerlaeales</taxon>
        <taxon>Candidatus Sumerlaeaceae</taxon>
        <taxon>Candidatus Sumerlaea</taxon>
    </lineage>
</organism>
<dbReference type="PANTHER" id="PTHR30244">
    <property type="entry name" value="TRANSAMINASE"/>
    <property type="match status" value="1"/>
</dbReference>
<dbReference type="InterPro" id="IPR015421">
    <property type="entry name" value="PyrdxlP-dep_Trfase_major"/>
</dbReference>
<gene>
    <name evidence="6" type="ORF">BRCON_0555</name>
</gene>
<dbReference type="KEGG" id="schv:BRCON_0555"/>
<dbReference type="AlphaFoldDB" id="A0A2Z4Y3M3"/>
<dbReference type="InterPro" id="IPR000653">
    <property type="entry name" value="DegT/StrS_aminotransferase"/>
</dbReference>
<dbReference type="GO" id="GO:0030170">
    <property type="term" value="F:pyridoxal phosphate binding"/>
    <property type="evidence" value="ECO:0007669"/>
    <property type="project" value="UniProtKB-ARBA"/>
</dbReference>
<evidence type="ECO:0000256" key="2">
    <source>
        <dbReference type="ARBA" id="ARBA00037999"/>
    </source>
</evidence>
<feature type="modified residue" description="N6-(pyridoxal phosphate)lysine" evidence="4">
    <location>
        <position position="186"/>
    </location>
</feature>
<protein>
    <submittedName>
        <fullName evidence="6">DegT/DnrJ/EryC1/StrS aminotransferase</fullName>
    </submittedName>
</protein>
<dbReference type="Gene3D" id="3.90.1150.10">
    <property type="entry name" value="Aspartate Aminotransferase, domain 1"/>
    <property type="match status" value="1"/>
</dbReference>
<evidence type="ECO:0000313" key="7">
    <source>
        <dbReference type="Proteomes" id="UP000262583"/>
    </source>
</evidence>
<evidence type="ECO:0000256" key="4">
    <source>
        <dbReference type="PIRSR" id="PIRSR000390-2"/>
    </source>
</evidence>
<dbReference type="FunFam" id="3.40.640.10:FF:000089">
    <property type="entry name" value="Aminotransferase, DegT/DnrJ/EryC1/StrS family"/>
    <property type="match status" value="1"/>
</dbReference>
<dbReference type="Proteomes" id="UP000262583">
    <property type="component" value="Chromosome"/>
</dbReference>
<dbReference type="GO" id="GO:0008483">
    <property type="term" value="F:transaminase activity"/>
    <property type="evidence" value="ECO:0007669"/>
    <property type="project" value="UniProtKB-KW"/>
</dbReference>
<dbReference type="GO" id="GO:0000271">
    <property type="term" value="P:polysaccharide biosynthetic process"/>
    <property type="evidence" value="ECO:0007669"/>
    <property type="project" value="TreeGrafter"/>
</dbReference>
<evidence type="ECO:0000313" key="6">
    <source>
        <dbReference type="EMBL" id="AXA35332.1"/>
    </source>
</evidence>